<dbReference type="InterPro" id="IPR036397">
    <property type="entry name" value="RNaseH_sf"/>
</dbReference>
<proteinExistence type="predicted"/>
<dbReference type="Pfam" id="PF13966">
    <property type="entry name" value="zf-RVT"/>
    <property type="match status" value="1"/>
</dbReference>
<keyword evidence="3" id="KW-0812">Transmembrane</keyword>
<dbReference type="GO" id="GO:0004523">
    <property type="term" value="F:RNA-DNA hybrid ribonuclease activity"/>
    <property type="evidence" value="ECO:0007669"/>
    <property type="project" value="InterPro"/>
</dbReference>
<evidence type="ECO:0000256" key="3">
    <source>
        <dbReference type="SAM" id="Phobius"/>
    </source>
</evidence>
<feature type="domain" description="CCHC-type" evidence="4">
    <location>
        <begin position="152"/>
        <end position="165"/>
    </location>
</feature>
<dbReference type="InterPro" id="IPR012337">
    <property type="entry name" value="RNaseH-like_sf"/>
</dbReference>
<dbReference type="InterPro" id="IPR000477">
    <property type="entry name" value="RT_dom"/>
</dbReference>
<dbReference type="InterPro" id="IPR026960">
    <property type="entry name" value="RVT-Znf"/>
</dbReference>
<feature type="transmembrane region" description="Helical" evidence="3">
    <location>
        <begin position="367"/>
        <end position="387"/>
    </location>
</feature>
<dbReference type="PANTHER" id="PTHR33116">
    <property type="entry name" value="REVERSE TRANSCRIPTASE ZINC-BINDING DOMAIN-CONTAINING PROTEIN-RELATED-RELATED"/>
    <property type="match status" value="1"/>
</dbReference>
<dbReference type="InterPro" id="IPR001878">
    <property type="entry name" value="Znf_CCHC"/>
</dbReference>
<dbReference type="GO" id="GO:0003676">
    <property type="term" value="F:nucleic acid binding"/>
    <property type="evidence" value="ECO:0007669"/>
    <property type="project" value="InterPro"/>
</dbReference>
<dbReference type="GO" id="GO:0008270">
    <property type="term" value="F:zinc ion binding"/>
    <property type="evidence" value="ECO:0007669"/>
    <property type="project" value="UniProtKB-KW"/>
</dbReference>
<keyword evidence="1" id="KW-0479">Metal-binding</keyword>
<dbReference type="SUPFAM" id="SSF56672">
    <property type="entry name" value="DNA/RNA polymerases"/>
    <property type="match status" value="1"/>
</dbReference>
<reference evidence="5" key="1">
    <citation type="submission" date="2020-06" db="EMBL/GenBank/DDBJ databases">
        <authorList>
            <person name="Li T."/>
            <person name="Hu X."/>
            <person name="Zhang T."/>
            <person name="Song X."/>
            <person name="Zhang H."/>
            <person name="Dai N."/>
            <person name="Sheng W."/>
            <person name="Hou X."/>
            <person name="Wei L."/>
        </authorList>
    </citation>
    <scope>NUCLEOTIDE SEQUENCE</scope>
    <source>
        <strain evidence="5">G01</strain>
        <tissue evidence="5">Leaf</tissue>
    </source>
</reference>
<keyword evidence="1" id="KW-0862">Zinc</keyword>
<dbReference type="Gene3D" id="3.30.420.10">
    <property type="entry name" value="Ribonuclease H-like superfamily/Ribonuclease H"/>
    <property type="match status" value="1"/>
</dbReference>
<reference evidence="5" key="2">
    <citation type="journal article" date="2024" name="Plant">
        <title>Genomic evolution and insights into agronomic trait innovations of Sesamum species.</title>
        <authorList>
            <person name="Miao H."/>
            <person name="Wang L."/>
            <person name="Qu L."/>
            <person name="Liu H."/>
            <person name="Sun Y."/>
            <person name="Le M."/>
            <person name="Wang Q."/>
            <person name="Wei S."/>
            <person name="Zheng Y."/>
            <person name="Lin W."/>
            <person name="Duan Y."/>
            <person name="Cao H."/>
            <person name="Xiong S."/>
            <person name="Wang X."/>
            <person name="Wei L."/>
            <person name="Li C."/>
            <person name="Ma Q."/>
            <person name="Ju M."/>
            <person name="Zhao R."/>
            <person name="Li G."/>
            <person name="Mu C."/>
            <person name="Tian Q."/>
            <person name="Mei H."/>
            <person name="Zhang T."/>
            <person name="Gao T."/>
            <person name="Zhang H."/>
        </authorList>
    </citation>
    <scope>NUCLEOTIDE SEQUENCE</scope>
    <source>
        <strain evidence="5">G01</strain>
    </source>
</reference>
<evidence type="ECO:0000313" key="5">
    <source>
        <dbReference type="EMBL" id="KAL0381479.1"/>
    </source>
</evidence>
<keyword evidence="1" id="KW-0863">Zinc-finger</keyword>
<dbReference type="Pfam" id="PF00078">
    <property type="entry name" value="RVT_1"/>
    <property type="match status" value="1"/>
</dbReference>
<keyword evidence="3" id="KW-0472">Membrane</keyword>
<evidence type="ECO:0000256" key="2">
    <source>
        <dbReference type="SAM" id="MobiDB-lite"/>
    </source>
</evidence>
<feature type="compositionally biased region" description="Polar residues" evidence="2">
    <location>
        <begin position="245"/>
        <end position="269"/>
    </location>
</feature>
<gene>
    <name evidence="5" type="ORF">Sangu_0212200</name>
</gene>
<evidence type="ECO:0000259" key="4">
    <source>
        <dbReference type="PROSITE" id="PS50158"/>
    </source>
</evidence>
<feature type="transmembrane region" description="Helical" evidence="3">
    <location>
        <begin position="325"/>
        <end position="346"/>
    </location>
</feature>
<dbReference type="SUPFAM" id="SSF53098">
    <property type="entry name" value="Ribonuclease H-like"/>
    <property type="match status" value="1"/>
</dbReference>
<feature type="region of interest" description="Disordered" evidence="2">
    <location>
        <begin position="198"/>
        <end position="224"/>
    </location>
</feature>
<dbReference type="CDD" id="cd01650">
    <property type="entry name" value="RT_nLTR_like"/>
    <property type="match status" value="1"/>
</dbReference>
<dbReference type="InterPro" id="IPR025558">
    <property type="entry name" value="DUF4283"/>
</dbReference>
<sequence>MVLKSSLNPAKGMDISFIEGDCFLLKFFHSVDRDRVLASGPWAFEKNLVVLAPVSDIDNPAEVDLAWCDFHVRIHGLHLGKMTPEIASFIGGKIGRLKDFDLSKGPESWGSFMRLRVAINVTKPLTRALKLRTVLGDEHIVTFTYERLPNFCYLCGRIGHISKWCETRFQANFVDPGDNSPFGPWLRAVTRVDLKTRFPQHSQSHSNPQAFRPRFSPRQSGPTSLYTETRRGTAIFGDFPPVTASPGSSVTHPNPAHSPTTSTQTELSSSVQVTFPSPTLFNPASPIFPQSPLPLLHLLIRNGGDFQGFTGSRIHRKEFIFGRSFVSYAFSHLGLGYALGTSMKSLPILRKEEVLRERNGRFATSAIVYQTATCMTWVFGALVLLGVTTNLHYTVQERLDRVCSNAAWSQSFPEAYVRHNGSPYSDHSPLIVELRPVVKWTLSGSRRCFRFEAAWLQEPVCEGIISKAWSPPGFSLSEKIASVSAKLSGWGHALGQETRDRIKELERFVLTQKHRVVTANTQSRGLRDKAELTKLILQEEIFWKQRSKDLWLKERDRNTGFFYAKARLRHHTNSIRRLRNTDGSWLESAEEVQRCILEYFQGVFTYSNPLPDDIQSGTEHLPTVVDEAIAEDLQRPYTKSEPQSLSQYRPISLCNVVYKVASKTIANRLKPWLDRIISPAQSAFVSGRLITDNVLLAFETNHFLNIHSKGRGLRQGDPLSPYLFLLCTKSLSALFRVAAERGTIPSVAVCRGVPRISHLLFADDTMVFCPANVSTIQHVRQVLDQYKLASGQEINLHKSSAAFSRNTPLGTRQHLASTLGAGKAVLIQAVVQAIPSYSMSCFRLPKTLLVEFQSLVANFFWHDGDKRRIHCKAAWRLLSRPDSLVSKVLKAKYFPRSHLFEARLGAHPSYTWRSIWAAMDLFQAGCRWRISTRHAVRIWQDPWIPRIPSFRIITPKPSSCPWTYVSDLVLASTREWNEVTISALFWPEDRDYILQIPLSFSNVPDLLIWHYSPNGIFSVRSAYHLALSLDSPANSSTGRWDRRMWQVVWQAHIPNKAKVFMWQAIRNILPTASNLVKRLKSESVGCPLCDFVAETPIHTLLHCSFARHVWALSSFQWSLINSHDQSVEEWFAGLILKLSSSDLHLAVMICWSIWWSRNLKLVNKDFLLPLQQSYWHLPPAGWIKVNFDGGFRDRGRVMGLGAIARDASGSCLAWLSIRMHRGGTAELAEAFAAREAICLARRHQWRRMIFEGDCSMLLHKLSNALPDFSVASTLIEDVRSVSFLVESLSFSLVLRSANSAADFLAKCALNQVGDSSCFPPRLDALVLGDLAN</sequence>
<accession>A0AAW2RN70</accession>
<organism evidence="5">
    <name type="scientific">Sesamum angustifolium</name>
    <dbReference type="NCBI Taxonomy" id="2727405"/>
    <lineage>
        <taxon>Eukaryota</taxon>
        <taxon>Viridiplantae</taxon>
        <taxon>Streptophyta</taxon>
        <taxon>Embryophyta</taxon>
        <taxon>Tracheophyta</taxon>
        <taxon>Spermatophyta</taxon>
        <taxon>Magnoliopsida</taxon>
        <taxon>eudicotyledons</taxon>
        <taxon>Gunneridae</taxon>
        <taxon>Pentapetalae</taxon>
        <taxon>asterids</taxon>
        <taxon>lamiids</taxon>
        <taxon>Lamiales</taxon>
        <taxon>Pedaliaceae</taxon>
        <taxon>Sesamum</taxon>
    </lineage>
</organism>
<evidence type="ECO:0000256" key="1">
    <source>
        <dbReference type="PROSITE-ProRule" id="PRU00047"/>
    </source>
</evidence>
<dbReference type="Pfam" id="PF13456">
    <property type="entry name" value="RVT_3"/>
    <property type="match status" value="1"/>
</dbReference>
<dbReference type="PROSITE" id="PS50158">
    <property type="entry name" value="ZF_CCHC"/>
    <property type="match status" value="1"/>
</dbReference>
<dbReference type="Pfam" id="PF14392">
    <property type="entry name" value="zf-CCHC_4"/>
    <property type="match status" value="1"/>
</dbReference>
<dbReference type="PANTHER" id="PTHR33116:SF86">
    <property type="entry name" value="REVERSE TRANSCRIPTASE DOMAIN-CONTAINING PROTEIN"/>
    <property type="match status" value="1"/>
</dbReference>
<dbReference type="InterPro" id="IPR044730">
    <property type="entry name" value="RNase_H-like_dom_plant"/>
</dbReference>
<keyword evidence="3" id="KW-1133">Transmembrane helix</keyword>
<comment type="caution">
    <text evidence="5">The sequence shown here is derived from an EMBL/GenBank/DDBJ whole genome shotgun (WGS) entry which is preliminary data.</text>
</comment>
<feature type="region of interest" description="Disordered" evidence="2">
    <location>
        <begin position="244"/>
        <end position="269"/>
    </location>
</feature>
<dbReference type="EMBL" id="JACGWK010000001">
    <property type="protein sequence ID" value="KAL0381479.1"/>
    <property type="molecule type" value="Genomic_DNA"/>
</dbReference>
<dbReference type="CDD" id="cd06222">
    <property type="entry name" value="RNase_H_like"/>
    <property type="match status" value="1"/>
</dbReference>
<dbReference type="InterPro" id="IPR002156">
    <property type="entry name" value="RNaseH_domain"/>
</dbReference>
<dbReference type="InterPro" id="IPR043502">
    <property type="entry name" value="DNA/RNA_pol_sf"/>
</dbReference>
<name>A0AAW2RN70_9LAMI</name>
<feature type="compositionally biased region" description="Polar residues" evidence="2">
    <location>
        <begin position="199"/>
        <end position="209"/>
    </location>
</feature>
<protein>
    <submittedName>
        <fullName evidence="5">Mitochondrial protein</fullName>
    </submittedName>
</protein>
<dbReference type="InterPro" id="IPR025836">
    <property type="entry name" value="Zn_knuckle_CX2CX4HX4C"/>
</dbReference>
<dbReference type="Pfam" id="PF14111">
    <property type="entry name" value="DUF4283"/>
    <property type="match status" value="1"/>
</dbReference>